<accession>A0ABR3GR13</accession>
<organism evidence="3 4">
    <name type="scientific">Discina gigas</name>
    <dbReference type="NCBI Taxonomy" id="1032678"/>
    <lineage>
        <taxon>Eukaryota</taxon>
        <taxon>Fungi</taxon>
        <taxon>Dikarya</taxon>
        <taxon>Ascomycota</taxon>
        <taxon>Pezizomycotina</taxon>
        <taxon>Pezizomycetes</taxon>
        <taxon>Pezizales</taxon>
        <taxon>Discinaceae</taxon>
        <taxon>Discina</taxon>
    </lineage>
</organism>
<feature type="domain" description="DUF6532" evidence="2">
    <location>
        <begin position="2"/>
        <end position="169"/>
    </location>
</feature>
<name>A0ABR3GR13_9PEZI</name>
<feature type="compositionally biased region" description="Polar residues" evidence="1">
    <location>
        <begin position="263"/>
        <end position="273"/>
    </location>
</feature>
<evidence type="ECO:0000256" key="1">
    <source>
        <dbReference type="SAM" id="MobiDB-lite"/>
    </source>
</evidence>
<gene>
    <name evidence="3" type="ORF">Q9L58_002674</name>
</gene>
<protein>
    <recommendedName>
        <fullName evidence="2">DUF6532 domain-containing protein</fullName>
    </recommendedName>
</protein>
<evidence type="ECO:0000259" key="2">
    <source>
        <dbReference type="Pfam" id="PF20149"/>
    </source>
</evidence>
<dbReference type="Pfam" id="PF20149">
    <property type="entry name" value="DUF6532"/>
    <property type="match status" value="1"/>
</dbReference>
<dbReference type="Proteomes" id="UP001447188">
    <property type="component" value="Unassembled WGS sequence"/>
</dbReference>
<evidence type="ECO:0000313" key="4">
    <source>
        <dbReference type="Proteomes" id="UP001447188"/>
    </source>
</evidence>
<reference evidence="3 4" key="1">
    <citation type="submission" date="2024-02" db="EMBL/GenBank/DDBJ databases">
        <title>Discinaceae phylogenomics.</title>
        <authorList>
            <person name="Dirks A.C."/>
            <person name="James T.Y."/>
        </authorList>
    </citation>
    <scope>NUCLEOTIDE SEQUENCE [LARGE SCALE GENOMIC DNA]</scope>
    <source>
        <strain evidence="3 4">ACD0624</strain>
    </source>
</reference>
<feature type="compositionally biased region" description="Basic and acidic residues" evidence="1">
    <location>
        <begin position="278"/>
        <end position="292"/>
    </location>
</feature>
<keyword evidence="4" id="KW-1185">Reference proteome</keyword>
<dbReference type="EMBL" id="JBBBZM010000023">
    <property type="protein sequence ID" value="KAL0638368.1"/>
    <property type="molecule type" value="Genomic_DNA"/>
</dbReference>
<sequence length="321" mass="36520">MEDPFPDPTETNAMIERAWVSAAENENLRASVERKPSLNIASELRSYHHRIRSHLYAKVQSFVLRYYKLSQLSPDFLAQWVNYLLEDDQFQCDESHYEPASYRFSAARIPRLISKQFFSRPGVLGLLDLSFLSSMNRNLICLVSTTICWALRAHSTAHFVKPSNFNRENCLELMVEEIVQQTLGQVKKSGLSVPESETTEALLDPGRDSLIQTLRNKHFAALAQQSQVNWSRQRSQKRPLLSSHRNQNQPPQSNSPHRRLTPPSGNSSDNSGEWDTAENERAHGSDDNHDNEADNNECDDQIPTIEILGSRDLSDVSDGLE</sequence>
<evidence type="ECO:0000313" key="3">
    <source>
        <dbReference type="EMBL" id="KAL0638368.1"/>
    </source>
</evidence>
<dbReference type="InterPro" id="IPR045341">
    <property type="entry name" value="DUF6532"/>
</dbReference>
<feature type="compositionally biased region" description="Polar residues" evidence="1">
    <location>
        <begin position="243"/>
        <end position="255"/>
    </location>
</feature>
<feature type="region of interest" description="Disordered" evidence="1">
    <location>
        <begin position="225"/>
        <end position="321"/>
    </location>
</feature>
<proteinExistence type="predicted"/>
<comment type="caution">
    <text evidence="3">The sequence shown here is derived from an EMBL/GenBank/DDBJ whole genome shotgun (WGS) entry which is preliminary data.</text>
</comment>